<keyword evidence="2" id="KW-1185">Reference proteome</keyword>
<name>A0AAD1Y6V6_EUPCR</name>
<protein>
    <submittedName>
        <fullName evidence="1">Uncharacterized protein</fullName>
    </submittedName>
</protein>
<gene>
    <name evidence="1" type="ORF">ECRASSUSDP1_LOCUS28107</name>
</gene>
<dbReference type="EMBL" id="CAMPGE010028996">
    <property type="protein sequence ID" value="CAI2386486.1"/>
    <property type="molecule type" value="Genomic_DNA"/>
</dbReference>
<organism evidence="1 2">
    <name type="scientific">Euplotes crassus</name>
    <dbReference type="NCBI Taxonomy" id="5936"/>
    <lineage>
        <taxon>Eukaryota</taxon>
        <taxon>Sar</taxon>
        <taxon>Alveolata</taxon>
        <taxon>Ciliophora</taxon>
        <taxon>Intramacronucleata</taxon>
        <taxon>Spirotrichea</taxon>
        <taxon>Hypotrichia</taxon>
        <taxon>Euplotida</taxon>
        <taxon>Euplotidae</taxon>
        <taxon>Moneuplotes</taxon>
    </lineage>
</organism>
<evidence type="ECO:0000313" key="2">
    <source>
        <dbReference type="Proteomes" id="UP001295684"/>
    </source>
</evidence>
<comment type="caution">
    <text evidence="1">The sequence shown here is derived from an EMBL/GenBank/DDBJ whole genome shotgun (WGS) entry which is preliminary data.</text>
</comment>
<reference evidence="1" key="1">
    <citation type="submission" date="2023-07" db="EMBL/GenBank/DDBJ databases">
        <authorList>
            <consortium name="AG Swart"/>
            <person name="Singh M."/>
            <person name="Singh A."/>
            <person name="Seah K."/>
            <person name="Emmerich C."/>
        </authorList>
    </citation>
    <scope>NUCLEOTIDE SEQUENCE</scope>
    <source>
        <strain evidence="1">DP1</strain>
    </source>
</reference>
<sequence>MDSKQKDLNDIPETTLSSTYVEKYGCQKPYYSLKKCIIVHGDNSRTNCLNEYENIGKCIMNKALEMRSDHYQQ</sequence>
<dbReference type="AlphaFoldDB" id="A0AAD1Y6V6"/>
<accession>A0AAD1Y6V6</accession>
<proteinExistence type="predicted"/>
<dbReference type="Proteomes" id="UP001295684">
    <property type="component" value="Unassembled WGS sequence"/>
</dbReference>
<evidence type="ECO:0000313" key="1">
    <source>
        <dbReference type="EMBL" id="CAI2386486.1"/>
    </source>
</evidence>